<evidence type="ECO:0000313" key="6">
    <source>
        <dbReference type="Proteomes" id="UP000663866"/>
    </source>
</evidence>
<dbReference type="Proteomes" id="UP000663856">
    <property type="component" value="Unassembled WGS sequence"/>
</dbReference>
<dbReference type="EMBL" id="CAJNRF010011675">
    <property type="protein sequence ID" value="CAF2133906.1"/>
    <property type="molecule type" value="Genomic_DNA"/>
</dbReference>
<protein>
    <submittedName>
        <fullName evidence="2">Uncharacterized protein</fullName>
    </submittedName>
</protein>
<gene>
    <name evidence="3" type="ORF">OVN521_LOCUS3810</name>
    <name evidence="4" type="ORF">UXM345_LOCUS6205</name>
    <name evidence="2" type="ORF">WKI299_LOCUS26796</name>
    <name evidence="1" type="ORF">XDN619_LOCUS22139</name>
</gene>
<comment type="caution">
    <text evidence="2">The sequence shown here is derived from an EMBL/GenBank/DDBJ whole genome shotgun (WGS) entry which is preliminary data.</text>
</comment>
<dbReference type="Proteomes" id="UP000663866">
    <property type="component" value="Unassembled WGS sequence"/>
</dbReference>
<dbReference type="Proteomes" id="UP000663887">
    <property type="component" value="Unassembled WGS sequence"/>
</dbReference>
<evidence type="ECO:0000313" key="1">
    <source>
        <dbReference type="EMBL" id="CAF2118352.1"/>
    </source>
</evidence>
<proteinExistence type="predicted"/>
<dbReference type="EMBL" id="CAJNRG010010054">
    <property type="protein sequence ID" value="CAF2118352.1"/>
    <property type="molecule type" value="Genomic_DNA"/>
</dbReference>
<organism evidence="2 5">
    <name type="scientific">Rotaria magnacalcarata</name>
    <dbReference type="NCBI Taxonomy" id="392030"/>
    <lineage>
        <taxon>Eukaryota</taxon>
        <taxon>Metazoa</taxon>
        <taxon>Spiralia</taxon>
        <taxon>Gnathifera</taxon>
        <taxon>Rotifera</taxon>
        <taxon>Eurotatoria</taxon>
        <taxon>Bdelloidea</taxon>
        <taxon>Philodinida</taxon>
        <taxon>Philodinidae</taxon>
        <taxon>Rotaria</taxon>
    </lineage>
</organism>
<evidence type="ECO:0000313" key="3">
    <source>
        <dbReference type="EMBL" id="CAF3799928.1"/>
    </source>
</evidence>
<reference evidence="2" key="1">
    <citation type="submission" date="2021-02" db="EMBL/GenBank/DDBJ databases">
        <authorList>
            <person name="Nowell W R."/>
        </authorList>
    </citation>
    <scope>NUCLEOTIDE SEQUENCE</scope>
</reference>
<sequence length="185" mass="21357">MSIFARWDESNPGDTQKSLIARQFLSTFDLNIRYMTNRTIHILDYPAGENGFNQLKASFDVLLKQENISHTEMVSAIENEPAATLVFLFLSDPKDLSAKIDHLTTYTSSAYPTIWILLQDKYCPHTKEKIPSIWEPLTNAQYYEVRPTLKIMNEKWIGTKFTTGRQGLYDMMDEKDMHMALPLSP</sequence>
<keyword evidence="6" id="KW-1185">Reference proteome</keyword>
<dbReference type="EMBL" id="CAJOBG010000337">
    <property type="protein sequence ID" value="CAF3799928.1"/>
    <property type="molecule type" value="Genomic_DNA"/>
</dbReference>
<dbReference type="EMBL" id="CAJOBF010000484">
    <property type="protein sequence ID" value="CAF3824538.1"/>
    <property type="molecule type" value="Genomic_DNA"/>
</dbReference>
<accession>A0A816WDU4</accession>
<name>A0A816WDU4_9BILA</name>
<evidence type="ECO:0000313" key="2">
    <source>
        <dbReference type="EMBL" id="CAF2133906.1"/>
    </source>
</evidence>
<evidence type="ECO:0000313" key="5">
    <source>
        <dbReference type="Proteomes" id="UP000663856"/>
    </source>
</evidence>
<dbReference type="AlphaFoldDB" id="A0A816WDU4"/>
<evidence type="ECO:0000313" key="4">
    <source>
        <dbReference type="EMBL" id="CAF3824538.1"/>
    </source>
</evidence>
<dbReference type="Proteomes" id="UP000663842">
    <property type="component" value="Unassembled WGS sequence"/>
</dbReference>